<feature type="transmembrane region" description="Helical" evidence="10">
    <location>
        <begin position="402"/>
        <end position="426"/>
    </location>
</feature>
<dbReference type="EMBL" id="JAATEN010000004">
    <property type="protein sequence ID" value="NJQ00364.1"/>
    <property type="molecule type" value="Genomic_DNA"/>
</dbReference>
<dbReference type="PANTHER" id="PTHR43373:SF1">
    <property type="entry name" value="NA(+)_H(+) ANTIPORTER SUBUNIT A"/>
    <property type="match status" value="1"/>
</dbReference>
<keyword evidence="3" id="KW-0050">Antiport</keyword>
<dbReference type="Pfam" id="PF13244">
    <property type="entry name" value="MbhD"/>
    <property type="match status" value="1"/>
</dbReference>
<accession>A0ABX1C0D6</accession>
<feature type="transmembrane region" description="Helical" evidence="10">
    <location>
        <begin position="565"/>
        <end position="589"/>
    </location>
</feature>
<keyword evidence="8 10" id="KW-0472">Membrane</keyword>
<dbReference type="RefSeq" id="WP_168100960.1">
    <property type="nucleotide sequence ID" value="NZ_JAATEN010000004.1"/>
</dbReference>
<feature type="transmembrane region" description="Helical" evidence="10">
    <location>
        <begin position="490"/>
        <end position="515"/>
    </location>
</feature>
<keyword evidence="7" id="KW-0406">Ion transport</keyword>
<evidence type="ECO:0000259" key="12">
    <source>
        <dbReference type="Pfam" id="PF00662"/>
    </source>
</evidence>
<feature type="domain" description="NADH:quinone oxidoreductase/Mrp antiporter transmembrane" evidence="11">
    <location>
        <begin position="122"/>
        <end position="384"/>
    </location>
</feature>
<evidence type="ECO:0000256" key="1">
    <source>
        <dbReference type="ARBA" id="ARBA00004651"/>
    </source>
</evidence>
<gene>
    <name evidence="16" type="ORF">HCK00_07395</name>
</gene>
<dbReference type="PANTHER" id="PTHR43373">
    <property type="entry name" value="NA(+)/H(+) ANTIPORTER SUBUNIT"/>
    <property type="match status" value="1"/>
</dbReference>
<dbReference type="Pfam" id="PF04039">
    <property type="entry name" value="MnhB"/>
    <property type="match status" value="1"/>
</dbReference>
<evidence type="ECO:0000256" key="7">
    <source>
        <dbReference type="ARBA" id="ARBA00023065"/>
    </source>
</evidence>
<reference evidence="16 17" key="1">
    <citation type="submission" date="2020-03" db="EMBL/GenBank/DDBJ databases">
        <title>WGS of actinomycetes isolated from Thailand.</title>
        <authorList>
            <person name="Thawai C."/>
        </authorList>
    </citation>
    <scope>NUCLEOTIDE SEQUENCE [LARGE SCALE GENOMIC DNA]</scope>
    <source>
        <strain evidence="16 17">PLAI 1-29</strain>
    </source>
</reference>
<feature type="transmembrane region" description="Helical" evidence="10">
    <location>
        <begin position="292"/>
        <end position="310"/>
    </location>
</feature>
<feature type="transmembrane region" description="Helical" evidence="10">
    <location>
        <begin position="835"/>
        <end position="855"/>
    </location>
</feature>
<keyword evidence="6 10" id="KW-1133">Transmembrane helix</keyword>
<feature type="transmembrane region" description="Helical" evidence="10">
    <location>
        <begin position="263"/>
        <end position="280"/>
    </location>
</feature>
<dbReference type="Pfam" id="PF00662">
    <property type="entry name" value="Proton_antipo_N"/>
    <property type="match status" value="1"/>
</dbReference>
<dbReference type="InterPro" id="IPR046806">
    <property type="entry name" value="MrpA_C/MbhE"/>
</dbReference>
<protein>
    <submittedName>
        <fullName evidence="16">Na+/H+ antiporter subunit A</fullName>
    </submittedName>
</protein>
<feature type="transmembrane region" description="Helical" evidence="10">
    <location>
        <begin position="24"/>
        <end position="43"/>
    </location>
</feature>
<evidence type="ECO:0000259" key="13">
    <source>
        <dbReference type="Pfam" id="PF04039"/>
    </source>
</evidence>
<feature type="domain" description="MrpA C-terminal/MbhE" evidence="15">
    <location>
        <begin position="683"/>
        <end position="759"/>
    </location>
</feature>
<feature type="transmembrane region" description="Helical" evidence="10">
    <location>
        <begin position="867"/>
        <end position="892"/>
    </location>
</feature>
<keyword evidence="2" id="KW-0813">Transport</keyword>
<dbReference type="Pfam" id="PF20501">
    <property type="entry name" value="MbhE"/>
    <property type="match status" value="1"/>
</dbReference>
<evidence type="ECO:0000256" key="5">
    <source>
        <dbReference type="ARBA" id="ARBA00022692"/>
    </source>
</evidence>
<feature type="transmembrane region" description="Helical" evidence="10">
    <location>
        <begin position="595"/>
        <end position="614"/>
    </location>
</feature>
<dbReference type="InterPro" id="IPR001750">
    <property type="entry name" value="ND/Mrp_TM"/>
</dbReference>
<feature type="transmembrane region" description="Helical" evidence="10">
    <location>
        <begin position="807"/>
        <end position="829"/>
    </location>
</feature>
<feature type="transmembrane region" description="Helical" evidence="10">
    <location>
        <begin position="447"/>
        <end position="470"/>
    </location>
</feature>
<organism evidence="16 17">
    <name type="scientific">Streptomyces zingiberis</name>
    <dbReference type="NCBI Taxonomy" id="2053010"/>
    <lineage>
        <taxon>Bacteria</taxon>
        <taxon>Bacillati</taxon>
        <taxon>Actinomycetota</taxon>
        <taxon>Actinomycetes</taxon>
        <taxon>Kitasatosporales</taxon>
        <taxon>Streptomycetaceae</taxon>
        <taxon>Streptomyces</taxon>
    </lineage>
</organism>
<evidence type="ECO:0000259" key="15">
    <source>
        <dbReference type="Pfam" id="PF20501"/>
    </source>
</evidence>
<dbReference type="Pfam" id="PF00361">
    <property type="entry name" value="Proton_antipo_M"/>
    <property type="match status" value="1"/>
</dbReference>
<dbReference type="InterPro" id="IPR025383">
    <property type="entry name" value="MrpA_C/MbhD"/>
</dbReference>
<feature type="transmembrane region" description="Helical" evidence="10">
    <location>
        <begin position="621"/>
        <end position="640"/>
    </location>
</feature>
<comment type="caution">
    <text evidence="16">The sequence shown here is derived from an EMBL/GenBank/DDBJ whole genome shotgun (WGS) entry which is preliminary data.</text>
</comment>
<feature type="domain" description="NADH-Ubiquinone oxidoreductase (complex I) chain 5 N-terminal" evidence="12">
    <location>
        <begin position="63"/>
        <end position="100"/>
    </location>
</feature>
<dbReference type="Proteomes" id="UP000695264">
    <property type="component" value="Unassembled WGS sequence"/>
</dbReference>
<feature type="transmembrane region" description="Helical" evidence="10">
    <location>
        <begin position="686"/>
        <end position="706"/>
    </location>
</feature>
<feature type="domain" description="Na+/H+ antiporter MnhB subunit-related protein" evidence="13">
    <location>
        <begin position="809"/>
        <end position="931"/>
    </location>
</feature>
<feature type="transmembrane region" description="Helical" evidence="10">
    <location>
        <begin position="745"/>
        <end position="764"/>
    </location>
</feature>
<dbReference type="InterPro" id="IPR042106">
    <property type="entry name" value="Nuo/plastoQ_OxRdtase_6_NuoJ"/>
</dbReference>
<evidence type="ECO:0000313" key="16">
    <source>
        <dbReference type="EMBL" id="NJQ00364.1"/>
    </source>
</evidence>
<feature type="transmembrane region" description="Helical" evidence="10">
    <location>
        <begin position="316"/>
        <end position="339"/>
    </location>
</feature>
<evidence type="ECO:0000313" key="17">
    <source>
        <dbReference type="Proteomes" id="UP000695264"/>
    </source>
</evidence>
<evidence type="ECO:0000256" key="3">
    <source>
        <dbReference type="ARBA" id="ARBA00022449"/>
    </source>
</evidence>
<dbReference type="InterPro" id="IPR007182">
    <property type="entry name" value="MnhB"/>
</dbReference>
<feature type="transmembrane region" description="Helical" evidence="10">
    <location>
        <begin position="159"/>
        <end position="182"/>
    </location>
</feature>
<evidence type="ECO:0000256" key="10">
    <source>
        <dbReference type="SAM" id="Phobius"/>
    </source>
</evidence>
<dbReference type="PRINTS" id="PR01434">
    <property type="entry name" value="NADHDHGNASE5"/>
</dbReference>
<comment type="subcellular location">
    <subcellularLocation>
        <location evidence="1">Cell membrane</location>
        <topology evidence="1">Multi-pass membrane protein</topology>
    </subcellularLocation>
    <subcellularLocation>
        <location evidence="9">Membrane</location>
        <topology evidence="9">Multi-pass membrane protein</topology>
    </subcellularLocation>
</comment>
<evidence type="ECO:0000259" key="14">
    <source>
        <dbReference type="Pfam" id="PF13244"/>
    </source>
</evidence>
<evidence type="ECO:0000256" key="9">
    <source>
        <dbReference type="RuleBase" id="RU000320"/>
    </source>
</evidence>
<keyword evidence="17" id="KW-1185">Reference proteome</keyword>
<keyword evidence="4" id="KW-1003">Cell membrane</keyword>
<dbReference type="InterPro" id="IPR050616">
    <property type="entry name" value="CPA3_Na-H_Antiporter_A"/>
</dbReference>
<feature type="transmembrane region" description="Helical" evidence="10">
    <location>
        <begin position="74"/>
        <end position="94"/>
    </location>
</feature>
<dbReference type="InterPro" id="IPR001516">
    <property type="entry name" value="Proton_antipo_N"/>
</dbReference>
<feature type="transmembrane region" description="Helical" evidence="10">
    <location>
        <begin position="106"/>
        <end position="122"/>
    </location>
</feature>
<name>A0ABX1C0D6_9ACTN</name>
<keyword evidence="5 9" id="KW-0812">Transmembrane</keyword>
<feature type="transmembrane region" description="Helical" evidence="10">
    <location>
        <begin position="360"/>
        <end position="382"/>
    </location>
</feature>
<feature type="domain" description="MrpA C-terminal/MbhD" evidence="14">
    <location>
        <begin position="606"/>
        <end position="669"/>
    </location>
</feature>
<evidence type="ECO:0000256" key="2">
    <source>
        <dbReference type="ARBA" id="ARBA00022448"/>
    </source>
</evidence>
<feature type="transmembrane region" description="Helical" evidence="10">
    <location>
        <begin position="194"/>
        <end position="212"/>
    </location>
</feature>
<feature type="transmembrane region" description="Helical" evidence="10">
    <location>
        <begin position="646"/>
        <end position="665"/>
    </location>
</feature>
<evidence type="ECO:0000259" key="11">
    <source>
        <dbReference type="Pfam" id="PF00361"/>
    </source>
</evidence>
<feature type="transmembrane region" description="Helical" evidence="10">
    <location>
        <begin position="128"/>
        <end position="147"/>
    </location>
</feature>
<feature type="transmembrane region" description="Helical" evidence="10">
    <location>
        <begin position="912"/>
        <end position="934"/>
    </location>
</feature>
<dbReference type="Gene3D" id="1.20.120.1200">
    <property type="entry name" value="NADH-ubiquinone/plastoquinone oxidoreductase chain 6, subunit NuoJ"/>
    <property type="match status" value="1"/>
</dbReference>
<evidence type="ECO:0000256" key="6">
    <source>
        <dbReference type="ARBA" id="ARBA00022989"/>
    </source>
</evidence>
<sequence>MLVLLAAHVGVAAALPWWARRPGRGVWLLAALAPLAVLVWSAVHTTGVLRGSPVTESLAWAPSLGLVFDLRLDALSLLMVWVVAGTGVVVLAYSARYFERGAGREAALLLAFAGAMTGLVLADNLLALYVFWELTTVVSYLLIAGPGGSRERRRAAEQALVVTVAGGLVMLAGFVILGQSAGTYRISELVADPPRGPAVTAAVVLVLVGALAKSAQMPLHGWLPAAMVAPTPVSAYLHAAAMVKAGVYLVARLAPGFADVAPWRPLLFTVGLVSLVLGAWRALRETDLKRLLAYGTISELGLMMVLLGAGTRTAAIAGAAMLLAHAAFKSALFMVTGVLDRRAGTRDLRELSGVGRRLPGVAAVAALAAASMAGLPPLLGFLGKEAGYEAFLHPGEAAPPAAGAVVLGALVLGSVLTVAYAARFLWGAFARKPWAEPSLPEPPGAGLAGPPAVTAVAGLVAGVWYAATAVPVTAYADDFPAGPDGPYELALWHGLTPVLGLSALTLLLGAAVFAADRERATGSRPRWKELLRLPDSQLAYRRSVSGVGGLALRVAATTQAGSLPVYLLVLLVTVVVLPGTALAVLGAGFDGAVPWTSAVQLPLAVVVLTAAAGVAATRHRLTGVLLAGAVGYGVAGLFLVRGAPDLALAQFLVETLTLVFIVLVLRRMPSRFTPERSAPRARLARGAVATAIGVFVAVFSLAASAARSAPPVSGEQVRRSAEAAAHNVVNAIVVDFRALDTLGEITVLLVAALGVVSLVSIWELSGPVLHGPGRDRSSGAHPVTRWDEPLERWLPGAGERPGGERSLLLEVVTRLLFPSVVVLSLYLLFVGHSDPGGGFAAGLVAGQAYVLRYLVGGRADLGAVVPVGPGVIAGGGLVVAAVTGLAPALGGAEPLSAAVVTGQLPVIGTLKFATSLVFDIGVYLLVVGVVVKLLSGLGISLGREPGPAAGGTEGDTLR</sequence>
<dbReference type="NCBIfam" id="NF009284">
    <property type="entry name" value="PRK12644.1"/>
    <property type="match status" value="1"/>
</dbReference>
<proteinExistence type="predicted"/>
<evidence type="ECO:0000256" key="4">
    <source>
        <dbReference type="ARBA" id="ARBA00022475"/>
    </source>
</evidence>
<evidence type="ECO:0000256" key="8">
    <source>
        <dbReference type="ARBA" id="ARBA00023136"/>
    </source>
</evidence>